<feature type="transmembrane region" description="Helical" evidence="1">
    <location>
        <begin position="115"/>
        <end position="134"/>
    </location>
</feature>
<organism evidence="2 3">
    <name type="scientific">Lachancea meyersii CBS 8951</name>
    <dbReference type="NCBI Taxonomy" id="1266667"/>
    <lineage>
        <taxon>Eukaryota</taxon>
        <taxon>Fungi</taxon>
        <taxon>Dikarya</taxon>
        <taxon>Ascomycota</taxon>
        <taxon>Saccharomycotina</taxon>
        <taxon>Saccharomycetes</taxon>
        <taxon>Saccharomycetales</taxon>
        <taxon>Saccharomycetaceae</taxon>
        <taxon>Lachancea</taxon>
    </lineage>
</organism>
<feature type="transmembrane region" description="Helical" evidence="1">
    <location>
        <begin position="83"/>
        <end position="103"/>
    </location>
</feature>
<dbReference type="Proteomes" id="UP000191144">
    <property type="component" value="Chromosome D"/>
</dbReference>
<feature type="transmembrane region" description="Helical" evidence="1">
    <location>
        <begin position="12"/>
        <end position="32"/>
    </location>
</feature>
<dbReference type="InterPro" id="IPR018815">
    <property type="entry name" value="Incr_loss_mito_DNA_1"/>
</dbReference>
<protein>
    <submittedName>
        <fullName evidence="2">LAME_0D00826g1_1</fullName>
    </submittedName>
</protein>
<sequence length="181" mass="20439">MAVLSSVNVTFFRVGFLSFLAFACLKDVNIILTNPSILMFTQALNLPVLTMSSYSAQLGLFAAVFSLMAIQDLVPLLEQNTQFFESVVPIRLFFFFLLTAYAYCRAGNLFLHNNAVIIYGGCEVWINFLIFSAVRDEKNERFKLSNRVTLEDEPEFLEPLTELEASEMAAQVEESNSSEEE</sequence>
<feature type="transmembrane region" description="Helical" evidence="1">
    <location>
        <begin position="52"/>
        <end position="71"/>
    </location>
</feature>
<dbReference type="Pfam" id="PF10311">
    <property type="entry name" value="Ilm1"/>
    <property type="match status" value="1"/>
</dbReference>
<reference evidence="3" key="1">
    <citation type="submission" date="2016-03" db="EMBL/GenBank/DDBJ databases">
        <authorList>
            <person name="Devillers Hugo."/>
        </authorList>
    </citation>
    <scope>NUCLEOTIDE SEQUENCE [LARGE SCALE GENOMIC DNA]</scope>
</reference>
<evidence type="ECO:0000313" key="3">
    <source>
        <dbReference type="Proteomes" id="UP000191144"/>
    </source>
</evidence>
<dbReference type="AlphaFoldDB" id="A0A1G4J6B6"/>
<gene>
    <name evidence="2" type="ORF">LAME_0D00826G</name>
</gene>
<name>A0A1G4J6B6_9SACH</name>
<dbReference type="PANTHER" id="PTHR28029">
    <property type="entry name" value="PROTEIN ILM1"/>
    <property type="match status" value="1"/>
</dbReference>
<keyword evidence="1" id="KW-0472">Membrane</keyword>
<evidence type="ECO:0000313" key="2">
    <source>
        <dbReference type="EMBL" id="SCU85295.1"/>
    </source>
</evidence>
<evidence type="ECO:0000256" key="1">
    <source>
        <dbReference type="SAM" id="Phobius"/>
    </source>
</evidence>
<dbReference type="EMBL" id="LT598482">
    <property type="protein sequence ID" value="SCU85295.1"/>
    <property type="molecule type" value="Genomic_DNA"/>
</dbReference>
<proteinExistence type="predicted"/>
<dbReference type="OrthoDB" id="5299849at2759"/>
<keyword evidence="1" id="KW-1133">Transmembrane helix</keyword>
<dbReference type="PANTHER" id="PTHR28029:SF1">
    <property type="entry name" value="PROTEIN ILM1"/>
    <property type="match status" value="1"/>
</dbReference>
<keyword evidence="1" id="KW-0812">Transmembrane</keyword>
<keyword evidence="3" id="KW-1185">Reference proteome</keyword>
<accession>A0A1G4J6B6</accession>